<proteinExistence type="predicted"/>
<dbReference type="SUPFAM" id="SSF52540">
    <property type="entry name" value="P-loop containing nucleoside triphosphate hydrolases"/>
    <property type="match status" value="1"/>
</dbReference>
<dbReference type="Gene3D" id="1.25.40.20">
    <property type="entry name" value="Ankyrin repeat-containing domain"/>
    <property type="match status" value="7"/>
</dbReference>
<evidence type="ECO:0000313" key="7">
    <source>
        <dbReference type="Proteomes" id="UP001433268"/>
    </source>
</evidence>
<feature type="repeat" description="ANK" evidence="3">
    <location>
        <begin position="610"/>
        <end position="642"/>
    </location>
</feature>
<dbReference type="InterPro" id="IPR050745">
    <property type="entry name" value="Multifunctional_regulatory"/>
</dbReference>
<dbReference type="Pfam" id="PF24883">
    <property type="entry name" value="NPHP3_N"/>
    <property type="match status" value="1"/>
</dbReference>
<dbReference type="PROSITE" id="PS50297">
    <property type="entry name" value="ANK_REP_REGION"/>
    <property type="match status" value="6"/>
</dbReference>
<evidence type="ECO:0008006" key="8">
    <source>
        <dbReference type="Google" id="ProtNLM"/>
    </source>
</evidence>
<evidence type="ECO:0000259" key="5">
    <source>
        <dbReference type="Pfam" id="PF24883"/>
    </source>
</evidence>
<dbReference type="Gene3D" id="3.40.50.300">
    <property type="entry name" value="P-loop containing nucleotide triphosphate hydrolases"/>
    <property type="match status" value="1"/>
</dbReference>
<evidence type="ECO:0000256" key="2">
    <source>
        <dbReference type="ARBA" id="ARBA00023043"/>
    </source>
</evidence>
<sequence>MESQGGNIANAPDLDDFELVARDAVPLQPLSSKPSLAERRSAIQSWLQPTEYLSPGNELMKHAHAHVPGTGSWVREAPAFQAWSGSTGSSCLAIKGVAGSGKSVFAASTIRQLQQSEPDTPTLFFFFRQIVEKNHSAKYLVRDFASQLLPHSDILLERLEVFSKSSGVDGSEHGALWGALVEAICRTHKVYCVVDALDEMDDEDFDVINRLCNIGNHHNSMVRVFLTCRPIPKIEDTLCGLAVPQLKLEPSLIYPDVAKYVSVSMATLEHTLSPEKEDLVKQTICERAQGLFLHARLMTDNLTDGLQKGRVSEQTLPDSLERLSRNLREVYDAMLLEHAKRSGVTREEQARILMCVTHSTRPLRLIELGSLVARMKGTDDLKEGKALVKASCGRLLEILEDESVSIIHHSFTEFLHDETRNSSSSSFPVLNATSAHAMLVELSLQYLDACPLLDFTLDDPQRNRDLPDPECGFETGSDGLESHKSFNYDEGTDEDCEIRQTKINQRNAIMEEMALSQPLMKYAIHNLFHHIKESGSEGRVFAALDAYLLPGKSAFAIVVLKSRTISRYHGRIRLGRAFGIMHLVAIVGMVQYLQHLSEIEGVELNQPDSNGRTPLSYAAENGYVEIVSHLLEQGVDLEPDDDGGLTPLHYAASTGQVEVSNLLLEAGVNPLFSKTEPSRCNYDRTALRYACENGNRSLIDTFFRFVPKSEANRCFHWASGSEAVQTILSMGNVDVDSVFRGSTRLFKAVENLDCKLVEVLLAHGADPNIRCRDPIDCPDDCTNDYTNDGLDESDEAVKLTIDVPDGPTSMHAFAGFPFGRRTLYNEERVEEARKCLALLLNHGGQVNTRASEDSQTPLHYAVKGDDDLAWSWGDNNQEALADMLLSAGADPNARNVRGETPLHCACPGSPGLVDILVRYGADIDAVDENGFTPLLTMMSRDGSWHGRPDIKLFTRLIDHGANVNKATNRGNTVLHMAMMNLQSYDEDDLPYLLSLLRAGGDLRKKKHDGLVPLLTYGVEDGWHTNSSSTLSVTILEAFVREGMDINARDNSGETILWKAMGSSDRGIALMKQLIGLGADPRVRRYDGSTLLHAAVGRFCNLDCIRFLVSHGIDPATEDPKGNPLVHLALLTEFGSDNLDEKLEYIQGLVELGASPTARNGRGQSALHLASSGYLDDSYQERGREHWIDFVLNTALFACTNVDEQDHEGRRQFIMRHLTRNLTKRDILDQHSNLKTTGSHQRSPLHYACRSGHPESVRHLLKNGADPSLCDSAGYTPLHVLAESLKEQQLWKTGGFRRKGMTSPHGDSRPTLSYGQVQENRAADIVSLLNEAGANLEAKINKGGSFITPMDLAIEASLETMVVELLRRGFSSPQGVEIRLVHEEKIRKTVQELISITDPEEISQAVGVQLENGNVDAIEEYFRLGGDPMAHFHVMVYKGCTALLEQFKEKAYQVNYPPWSEEEFYQGTLLTAACNDVQPNLHVIKTLVQIVGVDVNAVSNQGRSRYGGPSDLGKTTALHFLAEGSHFWQVEALEYLLEQGADISALDSKGRTPLLAAISTDEPNGFWKEHTIQILLENGSDPNMADKRGVTCLEHADDSKVAQLLFQHGANLSGSPNALFRAMKRIDPLLVEVLLENGADACEMANKTYILHEVARRRFNPDNGRTSWGERQLSVIRLLLSHGASPFLEYGDGTTVLQAVIEEKEIISPFFELEGLNMERRGRDGRTLLISACIPSVGQDNPVYEYGIGWAYQEAAFFALERGADPNARDVTGRTALHWLCTMEQFFDDEHKRLLAALIDAGPSVIHLQDKAGATPLHLALQSWQTHAINTLLEHGATLGGSDPQGDTALHHCARHMTGGRSIASQASEMFVSFLGKGLDINARNRRGETPLHAFMASGWERNGEQDFEKRLPQRRGEKEEPAKMEVVVPHTDAAVLAIFRDAGADWHCFDDAEGSSLLHVVASRKTDDLYVAWPHGGLSELAETFEMLRRDVGLDPRLEDRRLRTPVDLAVKILGFGLG</sequence>
<dbReference type="InterPro" id="IPR002110">
    <property type="entry name" value="Ankyrin_rpt"/>
</dbReference>
<feature type="repeat" description="ANK" evidence="3">
    <location>
        <begin position="897"/>
        <end position="928"/>
    </location>
</feature>
<feature type="repeat" description="ANK" evidence="3">
    <location>
        <begin position="853"/>
        <end position="896"/>
    </location>
</feature>
<evidence type="ECO:0000259" key="4">
    <source>
        <dbReference type="Pfam" id="PF22939"/>
    </source>
</evidence>
<dbReference type="InterPro" id="IPR056884">
    <property type="entry name" value="NPHP3-like_N"/>
</dbReference>
<dbReference type="RefSeq" id="XP_066664916.1">
    <property type="nucleotide sequence ID" value="XM_066815626.1"/>
</dbReference>
<feature type="repeat" description="ANK" evidence="3">
    <location>
        <begin position="1811"/>
        <end position="1843"/>
    </location>
</feature>
<dbReference type="PRINTS" id="PR01415">
    <property type="entry name" value="ANKYRIN"/>
</dbReference>
<gene>
    <name evidence="6" type="ORF">PG997_011311</name>
</gene>
<reference evidence="6 7" key="1">
    <citation type="submission" date="2023-01" db="EMBL/GenBank/DDBJ databases">
        <title>Analysis of 21 Apiospora genomes using comparative genomics revels a genus with tremendous synthesis potential of carbohydrate active enzymes and secondary metabolites.</title>
        <authorList>
            <person name="Sorensen T."/>
        </authorList>
    </citation>
    <scope>NUCLEOTIDE SEQUENCE [LARGE SCALE GENOMIC DNA]</scope>
    <source>
        <strain evidence="6 7">CBS 114990</strain>
    </source>
</reference>
<feature type="repeat" description="ANK" evidence="3">
    <location>
        <begin position="643"/>
        <end position="669"/>
    </location>
</feature>
<dbReference type="Pfam" id="PF12796">
    <property type="entry name" value="Ank_2"/>
    <property type="match status" value="5"/>
</dbReference>
<accession>A0ABR1VIR6</accession>
<feature type="repeat" description="ANK" evidence="3">
    <location>
        <begin position="1512"/>
        <end position="1547"/>
    </location>
</feature>
<keyword evidence="7" id="KW-1185">Reference proteome</keyword>
<evidence type="ECO:0000256" key="1">
    <source>
        <dbReference type="ARBA" id="ARBA00022737"/>
    </source>
</evidence>
<evidence type="ECO:0000256" key="3">
    <source>
        <dbReference type="PROSITE-ProRule" id="PRU00023"/>
    </source>
</evidence>
<dbReference type="PANTHER" id="PTHR24189:SF50">
    <property type="entry name" value="ANKYRIN REPEAT AND SOCS BOX PROTEIN 2"/>
    <property type="match status" value="1"/>
</dbReference>
<name>A0ABR1VIR6_9PEZI</name>
<protein>
    <recommendedName>
        <fullName evidence="8">NACHT domain-containing protein</fullName>
    </recommendedName>
</protein>
<organism evidence="6 7">
    <name type="scientific">Apiospora hydei</name>
    <dbReference type="NCBI Taxonomy" id="1337664"/>
    <lineage>
        <taxon>Eukaryota</taxon>
        <taxon>Fungi</taxon>
        <taxon>Dikarya</taxon>
        <taxon>Ascomycota</taxon>
        <taxon>Pezizomycotina</taxon>
        <taxon>Sordariomycetes</taxon>
        <taxon>Xylariomycetidae</taxon>
        <taxon>Amphisphaeriales</taxon>
        <taxon>Apiosporaceae</taxon>
        <taxon>Apiospora</taxon>
    </lineage>
</organism>
<dbReference type="PROSITE" id="PS50088">
    <property type="entry name" value="ANK_REPEAT"/>
    <property type="match status" value="9"/>
</dbReference>
<feature type="repeat" description="ANK" evidence="3">
    <location>
        <begin position="1548"/>
        <end position="1586"/>
    </location>
</feature>
<dbReference type="SUPFAM" id="SSF48403">
    <property type="entry name" value="Ankyrin repeat"/>
    <property type="match status" value="4"/>
</dbReference>
<dbReference type="GeneID" id="92048686"/>
<dbReference type="PANTHER" id="PTHR24189">
    <property type="entry name" value="MYOTROPHIN"/>
    <property type="match status" value="1"/>
</dbReference>
<dbReference type="Proteomes" id="UP001433268">
    <property type="component" value="Unassembled WGS sequence"/>
</dbReference>
<feature type="repeat" description="ANK" evidence="3">
    <location>
        <begin position="1239"/>
        <end position="1271"/>
    </location>
</feature>
<dbReference type="Pfam" id="PF13857">
    <property type="entry name" value="Ank_5"/>
    <property type="match status" value="1"/>
</dbReference>
<feature type="repeat" description="ANK" evidence="3">
    <location>
        <begin position="740"/>
        <end position="772"/>
    </location>
</feature>
<feature type="domain" description="GPI inositol-deacylase winged helix" evidence="4">
    <location>
        <begin position="346"/>
        <end position="422"/>
    </location>
</feature>
<feature type="domain" description="Nephrocystin 3-like N-terminal" evidence="5">
    <location>
        <begin position="69"/>
        <end position="229"/>
    </location>
</feature>
<dbReference type="InterPro" id="IPR027417">
    <property type="entry name" value="P-loop_NTPase"/>
</dbReference>
<dbReference type="EMBL" id="JAQQWN010000008">
    <property type="protein sequence ID" value="KAK8071108.1"/>
    <property type="molecule type" value="Genomic_DNA"/>
</dbReference>
<evidence type="ECO:0000313" key="6">
    <source>
        <dbReference type="EMBL" id="KAK8071108.1"/>
    </source>
</evidence>
<dbReference type="InterPro" id="IPR036770">
    <property type="entry name" value="Ankyrin_rpt-contain_sf"/>
</dbReference>
<dbReference type="InterPro" id="IPR054471">
    <property type="entry name" value="GPIID_WHD"/>
</dbReference>
<keyword evidence="2 3" id="KW-0040">ANK repeat</keyword>
<dbReference type="SMART" id="SM00248">
    <property type="entry name" value="ANK"/>
    <property type="match status" value="22"/>
</dbReference>
<dbReference type="Pfam" id="PF22939">
    <property type="entry name" value="WHD_GPIID"/>
    <property type="match status" value="1"/>
</dbReference>
<keyword evidence="1" id="KW-0677">Repeat</keyword>
<comment type="caution">
    <text evidence="6">The sequence shown here is derived from an EMBL/GenBank/DDBJ whole genome shotgun (WGS) entry which is preliminary data.</text>
</comment>